<reference evidence="6" key="1">
    <citation type="submission" date="2022-11" db="UniProtKB">
        <authorList>
            <consortium name="WormBaseParasite"/>
        </authorList>
    </citation>
    <scope>IDENTIFICATION</scope>
</reference>
<dbReference type="Pfam" id="PF00023">
    <property type="entry name" value="Ank"/>
    <property type="match status" value="1"/>
</dbReference>
<sequence length="142" mass="15752">MFTFSSIMTFFLGVEMCLAAGECDLQALKAWTEAKVDLSTADYDGRTALHVASAKALEEVVEFLCANGADPEAKDHFGRTSLDECSNLLTAIKAKKENPAESNITLTSREFVKKAESYHKIKKKEKIVMLPSEKNWSGLKDR</sequence>
<dbReference type="InterPro" id="IPR002110">
    <property type="entry name" value="Ankyrin_rpt"/>
</dbReference>
<keyword evidence="5" id="KW-1185">Reference proteome</keyword>
<dbReference type="Gene3D" id="1.25.40.20">
    <property type="entry name" value="Ankyrin repeat-containing domain"/>
    <property type="match status" value="1"/>
</dbReference>
<keyword evidence="4" id="KW-0732">Signal</keyword>
<dbReference type="AlphaFoldDB" id="A0A915EP29"/>
<dbReference type="SUPFAM" id="SSF48403">
    <property type="entry name" value="Ankyrin repeat"/>
    <property type="match status" value="1"/>
</dbReference>
<protein>
    <submittedName>
        <fullName evidence="6">Uncharacterized protein</fullName>
    </submittedName>
</protein>
<accession>A0A915EP29</accession>
<dbReference type="Proteomes" id="UP000887574">
    <property type="component" value="Unplaced"/>
</dbReference>
<keyword evidence="1" id="KW-0677">Repeat</keyword>
<dbReference type="PROSITE" id="PS50297">
    <property type="entry name" value="ANK_REP_REGION"/>
    <property type="match status" value="1"/>
</dbReference>
<feature type="repeat" description="ANK" evidence="3">
    <location>
        <begin position="44"/>
        <end position="76"/>
    </location>
</feature>
<proteinExistence type="predicted"/>
<evidence type="ECO:0000256" key="1">
    <source>
        <dbReference type="ARBA" id="ARBA00022737"/>
    </source>
</evidence>
<dbReference type="PANTHER" id="PTHR24171">
    <property type="entry name" value="ANKYRIN REPEAT DOMAIN-CONTAINING PROTEIN 39-RELATED"/>
    <property type="match status" value="1"/>
</dbReference>
<evidence type="ECO:0000313" key="6">
    <source>
        <dbReference type="WBParaSite" id="jg8882"/>
    </source>
</evidence>
<organism evidence="5 6">
    <name type="scientific">Ditylenchus dipsaci</name>
    <dbReference type="NCBI Taxonomy" id="166011"/>
    <lineage>
        <taxon>Eukaryota</taxon>
        <taxon>Metazoa</taxon>
        <taxon>Ecdysozoa</taxon>
        <taxon>Nematoda</taxon>
        <taxon>Chromadorea</taxon>
        <taxon>Rhabditida</taxon>
        <taxon>Tylenchina</taxon>
        <taxon>Tylenchomorpha</taxon>
        <taxon>Sphaerularioidea</taxon>
        <taxon>Anguinidae</taxon>
        <taxon>Anguininae</taxon>
        <taxon>Ditylenchus</taxon>
    </lineage>
</organism>
<dbReference type="SMART" id="SM00248">
    <property type="entry name" value="ANK"/>
    <property type="match status" value="1"/>
</dbReference>
<feature type="signal peptide" evidence="4">
    <location>
        <begin position="1"/>
        <end position="19"/>
    </location>
</feature>
<evidence type="ECO:0000313" key="5">
    <source>
        <dbReference type="Proteomes" id="UP000887574"/>
    </source>
</evidence>
<evidence type="ECO:0000256" key="2">
    <source>
        <dbReference type="ARBA" id="ARBA00023043"/>
    </source>
</evidence>
<name>A0A915EP29_9BILA</name>
<dbReference type="InterPro" id="IPR036770">
    <property type="entry name" value="Ankyrin_rpt-contain_sf"/>
</dbReference>
<feature type="chain" id="PRO_5037916737" evidence="4">
    <location>
        <begin position="20"/>
        <end position="142"/>
    </location>
</feature>
<keyword evidence="2 3" id="KW-0040">ANK repeat</keyword>
<evidence type="ECO:0000256" key="4">
    <source>
        <dbReference type="SAM" id="SignalP"/>
    </source>
</evidence>
<evidence type="ECO:0000256" key="3">
    <source>
        <dbReference type="PROSITE-ProRule" id="PRU00023"/>
    </source>
</evidence>
<dbReference type="WBParaSite" id="jg8882">
    <property type="protein sequence ID" value="jg8882"/>
    <property type="gene ID" value="jg8882"/>
</dbReference>
<dbReference type="PROSITE" id="PS50088">
    <property type="entry name" value="ANK_REPEAT"/>
    <property type="match status" value="1"/>
</dbReference>